<keyword evidence="1" id="KW-0812">Transmembrane</keyword>
<organism evidence="2 3">
    <name type="scientific">Candidatus Tanganyikabacteria bacterium</name>
    <dbReference type="NCBI Taxonomy" id="2961651"/>
    <lineage>
        <taxon>Bacteria</taxon>
        <taxon>Bacillati</taxon>
        <taxon>Candidatus Sericytochromatia</taxon>
        <taxon>Candidatus Tanganyikabacteria</taxon>
    </lineage>
</organism>
<dbReference type="AlphaFoldDB" id="A0A937X6N6"/>
<dbReference type="Proteomes" id="UP000703893">
    <property type="component" value="Unassembled WGS sequence"/>
</dbReference>
<keyword evidence="1" id="KW-1133">Transmembrane helix</keyword>
<feature type="non-terminal residue" evidence="2">
    <location>
        <position position="67"/>
    </location>
</feature>
<feature type="transmembrane region" description="Helical" evidence="1">
    <location>
        <begin position="30"/>
        <end position="52"/>
    </location>
</feature>
<sequence>MADEAGATKRSITGDSHDTPGYFLMNFGRLAGLAAATMFSGGCAVLGIANFFTGSPTAATVPPEVVK</sequence>
<dbReference type="EMBL" id="VGJX01000698">
    <property type="protein sequence ID" value="MBM3275737.1"/>
    <property type="molecule type" value="Genomic_DNA"/>
</dbReference>
<protein>
    <submittedName>
        <fullName evidence="2">Uncharacterized protein</fullName>
    </submittedName>
</protein>
<comment type="caution">
    <text evidence="2">The sequence shown here is derived from an EMBL/GenBank/DDBJ whole genome shotgun (WGS) entry which is preliminary data.</text>
</comment>
<name>A0A937X6N6_9BACT</name>
<evidence type="ECO:0000256" key="1">
    <source>
        <dbReference type="SAM" id="Phobius"/>
    </source>
</evidence>
<keyword evidence="1" id="KW-0472">Membrane</keyword>
<evidence type="ECO:0000313" key="3">
    <source>
        <dbReference type="Proteomes" id="UP000703893"/>
    </source>
</evidence>
<accession>A0A937X6N6</accession>
<reference evidence="2 3" key="1">
    <citation type="submission" date="2019-03" db="EMBL/GenBank/DDBJ databases">
        <title>Lake Tanganyika Metagenome-Assembled Genomes (MAGs).</title>
        <authorList>
            <person name="Tran P."/>
        </authorList>
    </citation>
    <scope>NUCLEOTIDE SEQUENCE [LARGE SCALE GENOMIC DNA]</scope>
    <source>
        <strain evidence="2">K_DeepCast_65m_m2_236</strain>
    </source>
</reference>
<proteinExistence type="predicted"/>
<evidence type="ECO:0000313" key="2">
    <source>
        <dbReference type="EMBL" id="MBM3275737.1"/>
    </source>
</evidence>
<gene>
    <name evidence="2" type="ORF">FJZ00_11330</name>
</gene>